<feature type="region of interest" description="Disordered" evidence="1">
    <location>
        <begin position="396"/>
        <end position="498"/>
    </location>
</feature>
<evidence type="ECO:0000313" key="2">
    <source>
        <dbReference type="EMBL" id="KAJ6649228.1"/>
    </source>
</evidence>
<comment type="caution">
    <text evidence="2">The sequence shown here is derived from an EMBL/GenBank/DDBJ whole genome shotgun (WGS) entry which is preliminary data.</text>
</comment>
<proteinExistence type="predicted"/>
<name>A0A9Q0NFK4_9DIPT</name>
<evidence type="ECO:0000256" key="1">
    <source>
        <dbReference type="SAM" id="MobiDB-lite"/>
    </source>
</evidence>
<dbReference type="OrthoDB" id="10579528at2759"/>
<accession>A0A9Q0NFK4</accession>
<sequence length="679" mass="82324">MNDRSDFCLAENRIGRQERGDSLRQRENAFDHSFRDSLRRDTAADRLRNLRNLRISDDIRSQIESRSEKLGQRETNFRRDDTRNDQISRGILREERLRQQRKIDEDRVRNERGEGARRRLDQRIRVDREDRFNRQLDKEIREHSEMKFIRRDRTPENNREEERIRVVRMDRRVRATNRNSQRIREDEIRENREDQRMTREDRMNRRVRVNRLDRKIRDDQANRDVREDRINQRIREDRIDGRIRENRIDERIREDRIDGRIREDKIDGRIREDRNDGRVHEDKVVGRVREHGADGRYRRDITTESVREDRFDGLVREGRSDWEAREDRLDRRLRENSVGERDRVGERAREDRVGERIREDRVGERIRENRVGERVREDRVGERAREDRVGERIREDRVGERAREESERRTREDSKERVLNERRYSLDNNNYNRISRSDERRRGFNSRERSSEQNLRSIEVQDKARQENKDSTLRQAREFNSYESRIEPQRENQRDHVRRNTAYIDGRDNELKKPFVFYSPQLTWNFCQTILVAAVVLQLIKYKNDLGELKRNRIATLDIYTESLLEIVDRFSHLLRLPNQQFVNYVLRMILRLYLRLLRPIFFPAVDSPLIGVNGVILQVDVLEKVQYFRDWAGKHAISSLLSSSSDELSSSESLMHSNSFLIMRTDLTTLAPLSTKNM</sequence>
<organism evidence="2 3">
    <name type="scientific">Pseudolycoriella hygida</name>
    <dbReference type="NCBI Taxonomy" id="35572"/>
    <lineage>
        <taxon>Eukaryota</taxon>
        <taxon>Metazoa</taxon>
        <taxon>Ecdysozoa</taxon>
        <taxon>Arthropoda</taxon>
        <taxon>Hexapoda</taxon>
        <taxon>Insecta</taxon>
        <taxon>Pterygota</taxon>
        <taxon>Neoptera</taxon>
        <taxon>Endopterygota</taxon>
        <taxon>Diptera</taxon>
        <taxon>Nematocera</taxon>
        <taxon>Sciaroidea</taxon>
        <taxon>Sciaridae</taxon>
        <taxon>Pseudolycoriella</taxon>
    </lineage>
</organism>
<feature type="region of interest" description="Disordered" evidence="1">
    <location>
        <begin position="65"/>
        <end position="85"/>
    </location>
</feature>
<feature type="compositionally biased region" description="Basic and acidic residues" evidence="1">
    <location>
        <begin position="396"/>
        <end position="425"/>
    </location>
</feature>
<dbReference type="Proteomes" id="UP001151699">
    <property type="component" value="Chromosome A"/>
</dbReference>
<dbReference type="EMBL" id="WJQU01000001">
    <property type="protein sequence ID" value="KAJ6649228.1"/>
    <property type="molecule type" value="Genomic_DNA"/>
</dbReference>
<keyword evidence="3" id="KW-1185">Reference proteome</keyword>
<reference evidence="2" key="1">
    <citation type="submission" date="2022-07" db="EMBL/GenBank/DDBJ databases">
        <authorList>
            <person name="Trinca V."/>
            <person name="Uliana J.V.C."/>
            <person name="Torres T.T."/>
            <person name="Ward R.J."/>
            <person name="Monesi N."/>
        </authorList>
    </citation>
    <scope>NUCLEOTIDE SEQUENCE</scope>
    <source>
        <strain evidence="2">HSMRA1968</strain>
        <tissue evidence="2">Whole embryos</tissue>
    </source>
</reference>
<gene>
    <name evidence="2" type="primary">CS</name>
    <name evidence="2" type="ORF">Bhyg_04462</name>
</gene>
<evidence type="ECO:0000313" key="3">
    <source>
        <dbReference type="Proteomes" id="UP001151699"/>
    </source>
</evidence>
<feature type="compositionally biased region" description="Basic and acidic residues" evidence="1">
    <location>
        <begin position="484"/>
        <end position="495"/>
    </location>
</feature>
<feature type="compositionally biased region" description="Basic and acidic residues" evidence="1">
    <location>
        <begin position="435"/>
        <end position="451"/>
    </location>
</feature>
<dbReference type="AlphaFoldDB" id="A0A9Q0NFK4"/>
<feature type="compositionally biased region" description="Basic and acidic residues" evidence="1">
    <location>
        <begin position="459"/>
        <end position="477"/>
    </location>
</feature>
<protein>
    <submittedName>
        <fullName evidence="2">Circumsporozoite protein</fullName>
    </submittedName>
</protein>